<comment type="similarity">
    <text evidence="2 10">Belongs to the HEATR1/UTP10 family.</text>
</comment>
<evidence type="ECO:0000256" key="8">
    <source>
        <dbReference type="ARBA" id="ARBA00023274"/>
    </source>
</evidence>
<feature type="transmembrane region" description="Helical" evidence="10">
    <location>
        <begin position="133"/>
        <end position="155"/>
    </location>
</feature>
<evidence type="ECO:0000256" key="10">
    <source>
        <dbReference type="RuleBase" id="RU367065"/>
    </source>
</evidence>
<dbReference type="GO" id="GO:0034455">
    <property type="term" value="C:t-UTP complex"/>
    <property type="evidence" value="ECO:0007669"/>
    <property type="project" value="TreeGrafter"/>
</dbReference>
<dbReference type="Pfam" id="PF12397">
    <property type="entry name" value="U3snoRNP10"/>
    <property type="match status" value="1"/>
</dbReference>
<evidence type="ECO:0000256" key="11">
    <source>
        <dbReference type="SAM" id="MobiDB-lite"/>
    </source>
</evidence>
<dbReference type="Proteomes" id="UP000039046">
    <property type="component" value="Unassembled WGS sequence"/>
</dbReference>
<evidence type="ECO:0000256" key="9">
    <source>
        <dbReference type="ARBA" id="ARBA00025076"/>
    </source>
</evidence>
<comment type="subunit">
    <text evidence="3 10">Component of the ribosomal small subunit (SSU) processome.</text>
</comment>
<name>A0A0A1TGA2_9HYPO</name>
<dbReference type="PANTHER" id="PTHR13457">
    <property type="entry name" value="BAP28"/>
    <property type="match status" value="1"/>
</dbReference>
<evidence type="ECO:0000256" key="3">
    <source>
        <dbReference type="ARBA" id="ARBA00011399"/>
    </source>
</evidence>
<evidence type="ECO:0000256" key="4">
    <source>
        <dbReference type="ARBA" id="ARBA00015399"/>
    </source>
</evidence>
<dbReference type="EMBL" id="CDHN01000002">
    <property type="protein sequence ID" value="CEJ89455.1"/>
    <property type="molecule type" value="Genomic_DNA"/>
</dbReference>
<dbReference type="SMART" id="SM01036">
    <property type="entry name" value="BP28CT"/>
    <property type="match status" value="1"/>
</dbReference>
<evidence type="ECO:0000256" key="5">
    <source>
        <dbReference type="ARBA" id="ARBA00022517"/>
    </source>
</evidence>
<evidence type="ECO:0000313" key="13">
    <source>
        <dbReference type="EMBL" id="CEJ89455.1"/>
    </source>
</evidence>
<dbReference type="GO" id="GO:0030515">
    <property type="term" value="F:snoRNA binding"/>
    <property type="evidence" value="ECO:0007669"/>
    <property type="project" value="TreeGrafter"/>
</dbReference>
<dbReference type="GO" id="GO:0000462">
    <property type="term" value="P:maturation of SSU-rRNA from tricistronic rRNA transcript (SSU-rRNA, 5.8S rRNA, LSU-rRNA)"/>
    <property type="evidence" value="ECO:0007669"/>
    <property type="project" value="TreeGrafter"/>
</dbReference>
<keyword evidence="8 10" id="KW-0687">Ribonucleoprotein</keyword>
<proteinExistence type="inferred from homology"/>
<keyword evidence="10" id="KW-0812">Transmembrane</keyword>
<dbReference type="InterPro" id="IPR011989">
    <property type="entry name" value="ARM-like"/>
</dbReference>
<dbReference type="STRING" id="1531966.A0A0A1TGA2"/>
<organism evidence="13 14">
    <name type="scientific">[Torrubiella] hemipterigena</name>
    <dbReference type="NCBI Taxonomy" id="1531966"/>
    <lineage>
        <taxon>Eukaryota</taxon>
        <taxon>Fungi</taxon>
        <taxon>Dikarya</taxon>
        <taxon>Ascomycota</taxon>
        <taxon>Pezizomycotina</taxon>
        <taxon>Sordariomycetes</taxon>
        <taxon>Hypocreomycetidae</taxon>
        <taxon>Hypocreales</taxon>
        <taxon>Clavicipitaceae</taxon>
        <taxon>Clavicipitaceae incertae sedis</taxon>
        <taxon>'Torrubiella' clade</taxon>
    </lineage>
</organism>
<evidence type="ECO:0000313" key="14">
    <source>
        <dbReference type="Proteomes" id="UP000039046"/>
    </source>
</evidence>
<dbReference type="GO" id="GO:0032040">
    <property type="term" value="C:small-subunit processome"/>
    <property type="evidence" value="ECO:0007669"/>
    <property type="project" value="TreeGrafter"/>
</dbReference>
<keyword evidence="7 10" id="KW-0539">Nucleus</keyword>
<accession>A0A0A1TGA2</accession>
<dbReference type="InterPro" id="IPR022125">
    <property type="entry name" value="U3snoRNP10_N"/>
</dbReference>
<dbReference type="Pfam" id="PF08146">
    <property type="entry name" value="BP28CT"/>
    <property type="match status" value="1"/>
</dbReference>
<dbReference type="GO" id="GO:0030686">
    <property type="term" value="C:90S preribosome"/>
    <property type="evidence" value="ECO:0007669"/>
    <property type="project" value="TreeGrafter"/>
</dbReference>
<dbReference type="PANTHER" id="PTHR13457:SF1">
    <property type="entry name" value="HEAT REPEAT-CONTAINING PROTEIN 1"/>
    <property type="match status" value="1"/>
</dbReference>
<dbReference type="InterPro" id="IPR040191">
    <property type="entry name" value="UTP10"/>
</dbReference>
<dbReference type="InterPro" id="IPR016024">
    <property type="entry name" value="ARM-type_fold"/>
</dbReference>
<feature type="region of interest" description="Disordered" evidence="11">
    <location>
        <begin position="884"/>
        <end position="903"/>
    </location>
</feature>
<dbReference type="Gene3D" id="1.25.10.10">
    <property type="entry name" value="Leucine-rich Repeat Variant"/>
    <property type="match status" value="2"/>
</dbReference>
<comment type="subcellular location">
    <subcellularLocation>
        <location evidence="1 10">Nucleus</location>
        <location evidence="1 10">Nucleolus</location>
    </subcellularLocation>
</comment>
<protein>
    <recommendedName>
        <fullName evidence="4 10">U3 small nucleolar RNA-associated protein 10</fullName>
    </recommendedName>
</protein>
<evidence type="ECO:0000256" key="1">
    <source>
        <dbReference type="ARBA" id="ARBA00004604"/>
    </source>
</evidence>
<dbReference type="Pfam" id="PF23243">
    <property type="entry name" value="HEAT_HEATR1"/>
    <property type="match status" value="1"/>
</dbReference>
<comment type="function">
    <text evidence="9">Involved in nucleolar processing of pre-18S ribosomal RNA. Involved in ribosome biosynthesis.</text>
</comment>
<gene>
    <name evidence="13" type="ORF">VHEMI05297</name>
</gene>
<evidence type="ECO:0000256" key="7">
    <source>
        <dbReference type="ARBA" id="ARBA00023242"/>
    </source>
</evidence>
<keyword evidence="14" id="KW-1185">Reference proteome</keyword>
<evidence type="ECO:0000256" key="6">
    <source>
        <dbReference type="ARBA" id="ARBA00022552"/>
    </source>
</evidence>
<dbReference type="InterPro" id="IPR012954">
    <property type="entry name" value="BP28_C_dom"/>
</dbReference>
<feature type="domain" description="BP28 C-terminal" evidence="12">
    <location>
        <begin position="1519"/>
        <end position="1673"/>
    </location>
</feature>
<sequence>MATSLAAQLAQVAANSKSTLNVKAQKAAHSKSLIWEPRVAATQSYQTLYANCHQGFEDLCQLDSRFAQFQSTIFSEESVDQDRTQLTAAENEHLNQQVEAFLRLVGGRLRLMPAIKSVEWLIRRFRIHEENTVALVLTFLPYHTIPAFATLLSILPSKVPQEFRFLDPYIRSLTSPPRPVLVHQAIHHIDFLILVSSYVLESCRRQFQYPALIAFWGGLMTEAVGGLADKSKSGRAAVQLDNTQNLLQRLGPIFGEALTMKTVPGLQIAAYMATSIFVAKGRLDDAAVNAFMQQTVHGWTSETVRAGLVCLTILAQFRSAKQTGKSVTKALMRVPSIGALLVEIGRERRVDKLANGLCLSLIERLAKKGDANGLPTITTILNGNILQAKQVSVIFKSLLLSAHTLNDDSDEDGALRRSVGSVLIALSQASGKTGDIIQSVLQDQQFDIEELEMKLDLSFRTRAVVDDAEDISEPQAPVTKPVDLAGSLEKLSVKSESLPTCLVAEKSELFNELSHVFFSIVSEQAKHGDLLAEFDGSSKLHKASALKDSTYFGFFIQIWCGPYPALARAAALSMVKNALKEETGVNADPQWLLPYILVALVDPSKRVRQAAVDLVAVIAARYTPGCSLKPVWGESSLYNKSKDIKSLSTEVATRLVHLQLLPNGEECVMDPERITIAIKEAVEQGKYHGNSGAAFDKKDHMASASRLSILTFFSAHAVATPLLVAKTRLLSMLNEIRGVSSTTRTQLLLPALQWWSFLSPEEALARCKAEQLENAAVDSQFVDILVANDADGIEFVFDVLSNETVCQKEGLVKAVFARMRKMWSQMKEDIQFSIAERLLDMSQQQGDAEGDNQLVSIEAADLLRTVPLTTSVLSSYLDSIQTGTKMITEPPPNKRRRSSASAGDRSLIAQVTPELTQALRKVTFVLQLVDNSEPATHAELLDGLFTALSELQHFRTVVGSELGYLQNLILRSLLAMMPTYKENKSLKIDSSGGYGDLLVNCIQKSSSPVVQNAALLLVANLATIAPNLVLNSVMPIFTFMGTSVLRQSDDYSAHVVSQTVKEVVPPLIASLRKGSRNPITGASDILVSFTTAYEHIPPHRRQSLFHALVETLGPKEFLFAIVSMLIDRYEPTDDLLQFIVDLLDFFSIEVQLETLVKLVELISDLFKPKPGISATLLGVSGEASDKRDTGKLALRQLVAFPSLITGRKLTTQISKLGDRDDMQASEIRTLYSTLLENTLKLSETVKTDKPLRNRCGAALANLLNLLSISEFIKSAENLLDRPDIALRQKVLRALEARVETERNNDPDARIALLTFLPQLTAVIRESDDIRYKYTAVTCVDKIAEKYGKKDIEAVLAAAATIAGEHCLGQSDAQLRIMALLCLTSLVDVLQDAIVPVLPVAIPQTVTYLRMSVQDGTVDSELHSACYGFISSLAEQLPYMLSSYVDEILEISNISASTDEVDNETKENRVSCLEVLAKTLDGKDLFTSIAKNWQSASTCGPHAIAELLNILGVAIEKHSKPVISKNSNILASLFMDAFDLRRRIAETSNEQEDVRAMVTSIEASVNESALKMIYKLNDAAFRPIFQQFVEWPGTGLSKSNSTGRACQRLSVYGFLETFFNNLKSIVTNYSTYVLEDAVKILKASKPKSGDVELQLWNRVLSTLAKCFEHDQDDFWQAPAHFGAIEPVLMAQFLHAPSVNVEEVLIPATVELAAAADSQTHQKELNASLLKLLRSEQTAVRLAAVKCQQALTDRLGEEWLTMLHEMLPRIGELQDDDDEVVERETHRWIVKIEAVLGESLDSMLQ</sequence>
<keyword evidence="6 10" id="KW-0698">rRNA processing</keyword>
<keyword evidence="10" id="KW-1133">Transmembrane helix</keyword>
<dbReference type="InterPro" id="IPR056473">
    <property type="entry name" value="HEAT_Utp10/HEAT1"/>
</dbReference>
<keyword evidence="10" id="KW-0472">Membrane</keyword>
<dbReference type="HOGENOM" id="CLU_001128_3_1_1"/>
<dbReference type="OrthoDB" id="31183at2759"/>
<keyword evidence="5 10" id="KW-0690">Ribosome biogenesis</keyword>
<dbReference type="SUPFAM" id="SSF48371">
    <property type="entry name" value="ARM repeat"/>
    <property type="match status" value="1"/>
</dbReference>
<evidence type="ECO:0000259" key="12">
    <source>
        <dbReference type="SMART" id="SM01036"/>
    </source>
</evidence>
<dbReference type="GO" id="GO:0045943">
    <property type="term" value="P:positive regulation of transcription by RNA polymerase I"/>
    <property type="evidence" value="ECO:0007669"/>
    <property type="project" value="TreeGrafter"/>
</dbReference>
<reference evidence="13 14" key="1">
    <citation type="journal article" date="2015" name="Genome Announc.">
        <title>Draft Genome Sequence and Gene Annotation of the Entomopathogenic Fungus Verticillium hemipterigenum.</title>
        <authorList>
            <person name="Horn F."/>
            <person name="Habel A."/>
            <person name="Scharf D.H."/>
            <person name="Dworschak J."/>
            <person name="Brakhage A.A."/>
            <person name="Guthke R."/>
            <person name="Hertweck C."/>
            <person name="Linde J."/>
        </authorList>
    </citation>
    <scope>NUCLEOTIDE SEQUENCE [LARGE SCALE GENOMIC DNA]</scope>
</reference>
<evidence type="ECO:0000256" key="2">
    <source>
        <dbReference type="ARBA" id="ARBA00010559"/>
    </source>
</evidence>